<dbReference type="SUPFAM" id="SSF50199">
    <property type="entry name" value="Staphylococcal nuclease"/>
    <property type="match status" value="1"/>
</dbReference>
<protein>
    <submittedName>
        <fullName evidence="4">Thermonuclease family protein</fullName>
    </submittedName>
</protein>
<sequence>MQETSPSSVFSARKRFRLSIAVVLAASVVAGASGCGTASAGAQTGEVVRIIDGDTLVINFENEDQTVRLLNVDTPETKHPDKAVECLGPEATEYLERMLPPGTPVGLDFDVELTDRYDRVLAAVALEDGTLINAEIARQGFGIAVLFEPNSKYYDIVKEAQAEATANETGLYDPAAECTVPAEIEQATAAVDETMEEPLGETAAAAAATVGALAAAIAAAETLRTALEAGENSVRWLAHSTAAGSTLLGRLTSTIESGESRLLTLESTAKSLESEEASAKAAAEKEKAAEVKKAAEEKKGLAEAAAERDRQEAAAQAEAERVAAEAAAAAEAERLAEAERERVRDLPAPYVPPAPQPYVPLAPQPAPPVVQPPPAVQEPYPGYTGPRCYAPGGKTWKPCP</sequence>
<keyword evidence="5" id="KW-1185">Reference proteome</keyword>
<dbReference type="RefSeq" id="WP_343880528.1">
    <property type="nucleotide sequence ID" value="NZ_BAAAIJ010000047.1"/>
</dbReference>
<reference evidence="5" key="1">
    <citation type="journal article" date="2019" name="Int. J. Syst. Evol. Microbiol.">
        <title>The Global Catalogue of Microorganisms (GCM) 10K type strain sequencing project: providing services to taxonomists for standard genome sequencing and annotation.</title>
        <authorList>
            <consortium name="The Broad Institute Genomics Platform"/>
            <consortium name="The Broad Institute Genome Sequencing Center for Infectious Disease"/>
            <person name="Wu L."/>
            <person name="Ma J."/>
        </authorList>
    </citation>
    <scope>NUCLEOTIDE SEQUENCE [LARGE SCALE GENOMIC DNA]</scope>
    <source>
        <strain evidence="5">JCM 11496</strain>
    </source>
</reference>
<evidence type="ECO:0000256" key="1">
    <source>
        <dbReference type="SAM" id="MobiDB-lite"/>
    </source>
</evidence>
<dbReference type="EMBL" id="JBHUGA010000011">
    <property type="protein sequence ID" value="MFD1845914.1"/>
    <property type="molecule type" value="Genomic_DNA"/>
</dbReference>
<keyword evidence="2" id="KW-0732">Signal</keyword>
<feature type="region of interest" description="Disordered" evidence="1">
    <location>
        <begin position="346"/>
        <end position="378"/>
    </location>
</feature>
<dbReference type="PROSITE" id="PS50830">
    <property type="entry name" value="TNASE_3"/>
    <property type="match status" value="1"/>
</dbReference>
<proteinExistence type="predicted"/>
<evidence type="ECO:0000313" key="4">
    <source>
        <dbReference type="EMBL" id="MFD1845914.1"/>
    </source>
</evidence>
<dbReference type="Gene3D" id="2.40.50.90">
    <property type="match status" value="1"/>
</dbReference>
<dbReference type="InterPro" id="IPR016071">
    <property type="entry name" value="Staphylococal_nuclease_OB-fold"/>
</dbReference>
<feature type="domain" description="TNase-like" evidence="3">
    <location>
        <begin position="41"/>
        <end position="174"/>
    </location>
</feature>
<evidence type="ECO:0000259" key="3">
    <source>
        <dbReference type="PROSITE" id="PS50830"/>
    </source>
</evidence>
<evidence type="ECO:0000256" key="2">
    <source>
        <dbReference type="SAM" id="SignalP"/>
    </source>
</evidence>
<feature type="compositionally biased region" description="Pro residues" evidence="1">
    <location>
        <begin position="349"/>
        <end position="376"/>
    </location>
</feature>
<gene>
    <name evidence="4" type="ORF">ACFSFX_04820</name>
</gene>
<comment type="caution">
    <text evidence="4">The sequence shown here is derived from an EMBL/GenBank/DDBJ whole genome shotgun (WGS) entry which is preliminary data.</text>
</comment>
<organism evidence="4 5">
    <name type="scientific">Arthrobacter flavus</name>
    <dbReference type="NCBI Taxonomy" id="95172"/>
    <lineage>
        <taxon>Bacteria</taxon>
        <taxon>Bacillati</taxon>
        <taxon>Actinomycetota</taxon>
        <taxon>Actinomycetes</taxon>
        <taxon>Micrococcales</taxon>
        <taxon>Micrococcaceae</taxon>
        <taxon>Arthrobacter</taxon>
    </lineage>
</organism>
<dbReference type="Proteomes" id="UP001597307">
    <property type="component" value="Unassembled WGS sequence"/>
</dbReference>
<dbReference type="Pfam" id="PF00565">
    <property type="entry name" value="SNase"/>
    <property type="match status" value="1"/>
</dbReference>
<accession>A0ABW4Q3U8</accession>
<evidence type="ECO:0000313" key="5">
    <source>
        <dbReference type="Proteomes" id="UP001597307"/>
    </source>
</evidence>
<feature type="region of interest" description="Disordered" evidence="1">
    <location>
        <begin position="300"/>
        <end position="319"/>
    </location>
</feature>
<dbReference type="PROSITE" id="PS01123">
    <property type="entry name" value="TNASE_1"/>
    <property type="match status" value="1"/>
</dbReference>
<feature type="chain" id="PRO_5045497763" evidence="2">
    <location>
        <begin position="33"/>
        <end position="400"/>
    </location>
</feature>
<name>A0ABW4Q3U8_9MICC</name>
<dbReference type="InterPro" id="IPR035437">
    <property type="entry name" value="SNase_OB-fold_sf"/>
</dbReference>
<dbReference type="InterPro" id="IPR002071">
    <property type="entry name" value="Thermonucl_AS"/>
</dbReference>
<dbReference type="SMART" id="SM00318">
    <property type="entry name" value="SNc"/>
    <property type="match status" value="1"/>
</dbReference>
<feature type="signal peptide" evidence="2">
    <location>
        <begin position="1"/>
        <end position="32"/>
    </location>
</feature>